<dbReference type="InterPro" id="IPR032466">
    <property type="entry name" value="Metal_Hydrolase"/>
</dbReference>
<evidence type="ECO:0000313" key="2">
    <source>
        <dbReference type="EMBL" id="MBZ2194740.1"/>
    </source>
</evidence>
<keyword evidence="3" id="KW-1185">Reference proteome</keyword>
<dbReference type="InterPro" id="IPR011059">
    <property type="entry name" value="Metal-dep_hydrolase_composite"/>
</dbReference>
<dbReference type="EMBL" id="JAGSHT010000002">
    <property type="protein sequence ID" value="MBZ2194740.1"/>
    <property type="molecule type" value="Genomic_DNA"/>
</dbReference>
<evidence type="ECO:0000313" key="3">
    <source>
        <dbReference type="Proteomes" id="UP000826651"/>
    </source>
</evidence>
<dbReference type="Gene3D" id="3.20.20.140">
    <property type="entry name" value="Metal-dependent hydrolases"/>
    <property type="match status" value="2"/>
</dbReference>
<sequence length="528" mass="55749">MTTLLLAGGTVVAGPDAAPTRADVLVRDGIVAETAPALDAAGADRIDCTGRVVLPGFVDAHSHADGVAHTEDVQLANLRQGVTTVIAGQDGVGQAPGDGTYADAYFGALNGANPRYRGDGVAGLLASYDGVGSLNVGYLVPAGTVRHEVLGLDRRRPSGDELRRMVELVDAGMRQGALGLSTGLDYVPGIFADADELAALCGPVARHDGVHVSHMRGGYEHAAPSGISELRTIAELSGVRTHVSHFHGPADLIRSLVAEFAASSDVTFDAYPYRRSCTLLAMPLLPPELLELGTQEVTGHLRDPERRAALVRSYGPVIAARPDMAATWPERTTLVHVGDAEHAWTAGMTLAAAAARLGRDPLDLGYELLGRSALQVSAVIATPVQRGVDELASIFTDPRHVAGSDGIYVGAHPHPRGWGTFARFLRLHTRERGDYDLPTAVGHLSTTAARAFRLGRRGRVEPGWVADLAVIDVERLQDRADYGSPRQPAEGIDDVVVAGEHVLADGRLTGIPAGRGVRRECDAKRGHR</sequence>
<evidence type="ECO:0000259" key="1">
    <source>
        <dbReference type="Pfam" id="PF07969"/>
    </source>
</evidence>
<dbReference type="Pfam" id="PF07969">
    <property type="entry name" value="Amidohydro_3"/>
    <property type="match status" value="1"/>
</dbReference>
<protein>
    <submittedName>
        <fullName evidence="2">Amidohydrolase family protein</fullName>
    </submittedName>
</protein>
<gene>
    <name evidence="2" type="ORF">KCQ71_01135</name>
</gene>
<comment type="caution">
    <text evidence="2">The sequence shown here is derived from an EMBL/GenBank/DDBJ whole genome shotgun (WGS) entry which is preliminary data.</text>
</comment>
<dbReference type="InterPro" id="IPR013108">
    <property type="entry name" value="Amidohydro_3"/>
</dbReference>
<accession>A0ABS7S4N8</accession>
<dbReference type="PANTHER" id="PTHR11647">
    <property type="entry name" value="HYDRANTOINASE/DIHYDROPYRIMIDINASE FAMILY MEMBER"/>
    <property type="match status" value="1"/>
</dbReference>
<feature type="domain" description="Amidohydrolase 3" evidence="1">
    <location>
        <begin position="46"/>
        <end position="502"/>
    </location>
</feature>
<dbReference type="RefSeq" id="WP_223401955.1">
    <property type="nucleotide sequence ID" value="NZ_JAGSHT010000002.1"/>
</dbReference>
<organism evidence="2 3">
    <name type="scientific">Occultella gossypii</name>
    <dbReference type="NCBI Taxonomy" id="2800820"/>
    <lineage>
        <taxon>Bacteria</taxon>
        <taxon>Bacillati</taxon>
        <taxon>Actinomycetota</taxon>
        <taxon>Actinomycetes</taxon>
        <taxon>Micrococcales</taxon>
        <taxon>Ruaniaceae</taxon>
        <taxon>Occultella</taxon>
    </lineage>
</organism>
<proteinExistence type="predicted"/>
<name>A0ABS7S4N8_9MICO</name>
<dbReference type="Proteomes" id="UP000826651">
    <property type="component" value="Unassembled WGS sequence"/>
</dbReference>
<dbReference type="SUPFAM" id="SSF51556">
    <property type="entry name" value="Metallo-dependent hydrolases"/>
    <property type="match status" value="1"/>
</dbReference>
<dbReference type="PANTHER" id="PTHR11647:SF1">
    <property type="entry name" value="COLLAPSIN RESPONSE MEDIATOR PROTEIN"/>
    <property type="match status" value="1"/>
</dbReference>
<dbReference type="InterPro" id="IPR050378">
    <property type="entry name" value="Metallo-dep_Hydrolases_sf"/>
</dbReference>
<reference evidence="2 3" key="1">
    <citation type="submission" date="2021-04" db="EMBL/GenBank/DDBJ databases">
        <title>Ruania sp. nov., isolated from sandy soil of mangrove forest.</title>
        <authorList>
            <person name="Ge X."/>
            <person name="Huang R."/>
            <person name="Liu W."/>
        </authorList>
    </citation>
    <scope>NUCLEOTIDE SEQUENCE [LARGE SCALE GENOMIC DNA]</scope>
    <source>
        <strain evidence="2 3">N2-46</strain>
    </source>
</reference>
<dbReference type="SUPFAM" id="SSF51338">
    <property type="entry name" value="Composite domain of metallo-dependent hydrolases"/>
    <property type="match status" value="1"/>
</dbReference>